<dbReference type="AlphaFoldDB" id="A0A517TS78"/>
<evidence type="ECO:0000313" key="1">
    <source>
        <dbReference type="EMBL" id="QDT71232.1"/>
    </source>
</evidence>
<dbReference type="EMBL" id="CP036339">
    <property type="protein sequence ID" value="QDT71232.1"/>
    <property type="molecule type" value="Genomic_DNA"/>
</dbReference>
<organism evidence="1 2">
    <name type="scientific">Lacipirellula limnantheis</name>
    <dbReference type="NCBI Taxonomy" id="2528024"/>
    <lineage>
        <taxon>Bacteria</taxon>
        <taxon>Pseudomonadati</taxon>
        <taxon>Planctomycetota</taxon>
        <taxon>Planctomycetia</taxon>
        <taxon>Pirellulales</taxon>
        <taxon>Lacipirellulaceae</taxon>
        <taxon>Lacipirellula</taxon>
    </lineage>
</organism>
<dbReference type="Proteomes" id="UP000317909">
    <property type="component" value="Chromosome"/>
</dbReference>
<dbReference type="KEGG" id="llh:I41_03880"/>
<evidence type="ECO:0008006" key="3">
    <source>
        <dbReference type="Google" id="ProtNLM"/>
    </source>
</evidence>
<sequence length="227" mass="25217">MNYLAHAIECLEDPYQVAGAATPDWLCMTRPRLRCRSRQAAPFVDADNAQLAAFARGVMRHHADDDWFHETGAFGDLSMELARRVRWATGDRDGMRPGFLGHILVELLLDAALIAEDRRGVDAYYAALAAVDAEFVAAAIGQMNGCDASGVAGLITRFVELRFLYDYMEDETLLFRLNQVMRRVRLPELSAKMLEILPGARQLVAEHRTALLTPRPMESPLLAAVAS</sequence>
<dbReference type="RefSeq" id="WP_145430383.1">
    <property type="nucleotide sequence ID" value="NZ_CP036339.1"/>
</dbReference>
<evidence type="ECO:0000313" key="2">
    <source>
        <dbReference type="Proteomes" id="UP000317909"/>
    </source>
</evidence>
<proteinExistence type="predicted"/>
<name>A0A517TS78_9BACT</name>
<accession>A0A517TS78</accession>
<dbReference type="OrthoDB" id="269293at2"/>
<reference evidence="1 2" key="1">
    <citation type="submission" date="2019-02" db="EMBL/GenBank/DDBJ databases">
        <title>Deep-cultivation of Planctomycetes and their phenomic and genomic characterization uncovers novel biology.</title>
        <authorList>
            <person name="Wiegand S."/>
            <person name="Jogler M."/>
            <person name="Boedeker C."/>
            <person name="Pinto D."/>
            <person name="Vollmers J."/>
            <person name="Rivas-Marin E."/>
            <person name="Kohn T."/>
            <person name="Peeters S.H."/>
            <person name="Heuer A."/>
            <person name="Rast P."/>
            <person name="Oberbeckmann S."/>
            <person name="Bunk B."/>
            <person name="Jeske O."/>
            <person name="Meyerdierks A."/>
            <person name="Storesund J.E."/>
            <person name="Kallscheuer N."/>
            <person name="Luecker S."/>
            <person name="Lage O.M."/>
            <person name="Pohl T."/>
            <person name="Merkel B.J."/>
            <person name="Hornburger P."/>
            <person name="Mueller R.-W."/>
            <person name="Bruemmer F."/>
            <person name="Labrenz M."/>
            <person name="Spormann A.M."/>
            <person name="Op den Camp H."/>
            <person name="Overmann J."/>
            <person name="Amann R."/>
            <person name="Jetten M.S.M."/>
            <person name="Mascher T."/>
            <person name="Medema M.H."/>
            <person name="Devos D.P."/>
            <person name="Kaster A.-K."/>
            <person name="Ovreas L."/>
            <person name="Rohde M."/>
            <person name="Galperin M.Y."/>
            <person name="Jogler C."/>
        </authorList>
    </citation>
    <scope>NUCLEOTIDE SEQUENCE [LARGE SCALE GENOMIC DNA]</scope>
    <source>
        <strain evidence="1 2">I41</strain>
    </source>
</reference>
<protein>
    <recommendedName>
        <fullName evidence="3">Phospholipase C/D domain-containing protein</fullName>
    </recommendedName>
</protein>
<keyword evidence="2" id="KW-1185">Reference proteome</keyword>
<gene>
    <name evidence="1" type="ORF">I41_03880</name>
</gene>